<reference evidence="2 3" key="1">
    <citation type="submission" date="2016-08" db="EMBL/GenBank/DDBJ databases">
        <title>Genomes of anaerobic fungi encode conserved fungal cellulosomes for biomass hydrolysis.</title>
        <authorList>
            <consortium name="DOE Joint Genome Institute"/>
            <person name="Haitjema C.H."/>
            <person name="Gilmore S.P."/>
            <person name="Henske J.K."/>
            <person name="Solomon K.V."/>
            <person name="De Groot R."/>
            <person name="Kuo A."/>
            <person name="Mondo S.J."/>
            <person name="Salamov A.A."/>
            <person name="Labutti K."/>
            <person name="Zhao Z."/>
            <person name="Chiniquy J."/>
            <person name="Barry K."/>
            <person name="Brewer H.M."/>
            <person name="Purvine S.O."/>
            <person name="Wright A.T."/>
            <person name="Boxma B."/>
            <person name="Van Alen T."/>
            <person name="Hackstein J.H."/>
            <person name="Baker S.E."/>
            <person name="Grigoriev I.V."/>
            <person name="O'Malley M.A."/>
        </authorList>
    </citation>
    <scope>NUCLEOTIDE SEQUENCE [LARGE SCALE GENOMIC DNA]</scope>
    <source>
        <strain evidence="3">finn</strain>
    </source>
</reference>
<evidence type="ECO:0000256" key="1">
    <source>
        <dbReference type="SAM" id="MobiDB-lite"/>
    </source>
</evidence>
<dbReference type="EMBL" id="MCFH01000003">
    <property type="protein sequence ID" value="ORX59351.1"/>
    <property type="molecule type" value="Genomic_DNA"/>
</dbReference>
<evidence type="ECO:0000313" key="3">
    <source>
        <dbReference type="Proteomes" id="UP000193719"/>
    </source>
</evidence>
<name>A0A1Y1VLL1_9FUNG</name>
<protein>
    <submittedName>
        <fullName evidence="2">Uncharacterized protein</fullName>
    </submittedName>
</protein>
<proteinExistence type="predicted"/>
<feature type="compositionally biased region" description="Basic residues" evidence="1">
    <location>
        <begin position="22"/>
        <end position="31"/>
    </location>
</feature>
<dbReference type="AlphaFoldDB" id="A0A1Y1VLL1"/>
<evidence type="ECO:0000313" key="2">
    <source>
        <dbReference type="EMBL" id="ORX59351.1"/>
    </source>
</evidence>
<organism evidence="2 3">
    <name type="scientific">Piromyces finnis</name>
    <dbReference type="NCBI Taxonomy" id="1754191"/>
    <lineage>
        <taxon>Eukaryota</taxon>
        <taxon>Fungi</taxon>
        <taxon>Fungi incertae sedis</taxon>
        <taxon>Chytridiomycota</taxon>
        <taxon>Chytridiomycota incertae sedis</taxon>
        <taxon>Neocallimastigomycetes</taxon>
        <taxon>Neocallimastigales</taxon>
        <taxon>Neocallimastigaceae</taxon>
        <taxon>Piromyces</taxon>
    </lineage>
</organism>
<feature type="region of interest" description="Disordered" evidence="1">
    <location>
        <begin position="1"/>
        <end position="38"/>
    </location>
</feature>
<sequence>MLRAILSNRLSSNNEAKENRTLHKTPSKKALNKTIGSNKTGKKLNKLQAYNSDFNALNIINDEKDLIKQNSLKTPLKINKQRAPLSNIEKANVKEKSIKNLNNQLRKTSHSAKKKSCQILTTPSSQKISKINNENNNENVNLHGLKRQNSLNHLTLTPTLPNTLKKSHSFDIKSQNASELKENIFITHMKKNILEDNKNSTDDDIEYMPPSLSHLEEKVEPKYKIDYKDLLKFRPATLVDSDIFKRVNEEIDINLDPETNLLKTKNFEFVDDFVIDFNSIDKESKDKTINSEKKDTDSKDLKKKDKKEVNKNLQEKLSQDFNLSFEEASDEEEIKLPDFLTTDDKDALYFDEINL</sequence>
<dbReference type="OrthoDB" id="2154728at2759"/>
<reference evidence="2 3" key="2">
    <citation type="submission" date="2016-08" db="EMBL/GenBank/DDBJ databases">
        <title>Pervasive Adenine N6-methylation of Active Genes in Fungi.</title>
        <authorList>
            <consortium name="DOE Joint Genome Institute"/>
            <person name="Mondo S.J."/>
            <person name="Dannebaum R.O."/>
            <person name="Kuo R.C."/>
            <person name="Labutti K."/>
            <person name="Haridas S."/>
            <person name="Kuo A."/>
            <person name="Salamov A."/>
            <person name="Ahrendt S.R."/>
            <person name="Lipzen A."/>
            <person name="Sullivan W."/>
            <person name="Andreopoulos W.B."/>
            <person name="Clum A."/>
            <person name="Lindquist E."/>
            <person name="Daum C."/>
            <person name="Ramamoorthy G.K."/>
            <person name="Gryganskyi A."/>
            <person name="Culley D."/>
            <person name="Magnuson J.K."/>
            <person name="James T.Y."/>
            <person name="O'Malley M.A."/>
            <person name="Stajich J.E."/>
            <person name="Spatafora J.W."/>
            <person name="Visel A."/>
            <person name="Grigoriev I.V."/>
        </authorList>
    </citation>
    <scope>NUCLEOTIDE SEQUENCE [LARGE SCALE GENOMIC DNA]</scope>
    <source>
        <strain evidence="3">finn</strain>
    </source>
</reference>
<dbReference type="Proteomes" id="UP000193719">
    <property type="component" value="Unassembled WGS sequence"/>
</dbReference>
<gene>
    <name evidence="2" type="ORF">BCR36DRAFT_343384</name>
</gene>
<accession>A0A1Y1VLL1</accession>
<keyword evidence="3" id="KW-1185">Reference proteome</keyword>
<comment type="caution">
    <text evidence="2">The sequence shown here is derived from an EMBL/GenBank/DDBJ whole genome shotgun (WGS) entry which is preliminary data.</text>
</comment>